<evidence type="ECO:0000313" key="1">
    <source>
        <dbReference type="EMBL" id="OWV27739.1"/>
    </source>
</evidence>
<sequence length="135" mass="15338">MHRHGTPITLNDLIYSIIPNLNSAEKLVFATLESLIETASNPLDILKRTDQRQAFGLEVHRIRINLEHLLDRYRTELEAVLRSEGEYTGPVVDPDPQEADAIRSAVDIYIHVCAFQRGERPNPIPGRESTLRKLS</sequence>
<dbReference type="Proteomes" id="UP000197334">
    <property type="component" value="Unassembled WGS sequence"/>
</dbReference>
<accession>A0A246RV30</accession>
<gene>
    <name evidence="1" type="ORF">JI62_21580</name>
</gene>
<organism evidence="1 2">
    <name type="scientific">Halomonas campaniensis</name>
    <dbReference type="NCBI Taxonomy" id="213554"/>
    <lineage>
        <taxon>Bacteria</taxon>
        <taxon>Pseudomonadati</taxon>
        <taxon>Pseudomonadota</taxon>
        <taxon>Gammaproteobacteria</taxon>
        <taxon>Oceanospirillales</taxon>
        <taxon>Halomonadaceae</taxon>
        <taxon>Halomonas</taxon>
    </lineage>
</organism>
<dbReference type="RefSeq" id="WP_088702157.1">
    <property type="nucleotide sequence ID" value="NZ_JPUA01000049.1"/>
</dbReference>
<keyword evidence="2" id="KW-1185">Reference proteome</keyword>
<reference evidence="1 2" key="1">
    <citation type="submission" date="2014-08" db="EMBL/GenBank/DDBJ databases">
        <title>Draft genome sequence of a novel L-asparaginase producing marine bacterium, Halomonas campaniensis.</title>
        <authorList>
            <person name="Sundarakrishnan B."/>
            <person name="Moushumi Priya A."/>
            <person name="Raman G."/>
            <person name="Sakthivel N."/>
            <person name="Park S."/>
            <person name="Jayachandran S."/>
        </authorList>
    </citation>
    <scope>NUCLEOTIDE SEQUENCE [LARGE SCALE GENOMIC DNA]</scope>
    <source>
        <strain evidence="1 2">SK03</strain>
    </source>
</reference>
<dbReference type="OrthoDB" id="6171184at2"/>
<protein>
    <submittedName>
        <fullName evidence="1">Uncharacterized protein</fullName>
    </submittedName>
</protein>
<evidence type="ECO:0000313" key="2">
    <source>
        <dbReference type="Proteomes" id="UP000197334"/>
    </source>
</evidence>
<dbReference type="AlphaFoldDB" id="A0A246RV30"/>
<name>A0A246RV30_9GAMM</name>
<dbReference type="EMBL" id="JPUA01000049">
    <property type="protein sequence ID" value="OWV27739.1"/>
    <property type="molecule type" value="Genomic_DNA"/>
</dbReference>
<comment type="caution">
    <text evidence="1">The sequence shown here is derived from an EMBL/GenBank/DDBJ whole genome shotgun (WGS) entry which is preliminary data.</text>
</comment>
<proteinExistence type="predicted"/>